<dbReference type="Proteomes" id="UP000298787">
    <property type="component" value="Chromosome 16"/>
</dbReference>
<feature type="compositionally biased region" description="Basic and acidic residues" evidence="7">
    <location>
        <begin position="698"/>
        <end position="1007"/>
    </location>
</feature>
<accession>A0A4U5VAF4</accession>
<dbReference type="Gene3D" id="1.20.5.2440">
    <property type="match status" value="1"/>
</dbReference>
<dbReference type="GO" id="GO:0055037">
    <property type="term" value="C:recycling endosome"/>
    <property type="evidence" value="ECO:0007669"/>
    <property type="project" value="UniProtKB-SubCell"/>
</dbReference>
<dbReference type="FunFam" id="2.60.40.150:FF:000070">
    <property type="entry name" value="rab11 family-interacting protein 2 isoform X1"/>
    <property type="match status" value="1"/>
</dbReference>
<dbReference type="InterPro" id="IPR000008">
    <property type="entry name" value="C2_dom"/>
</dbReference>
<feature type="compositionally biased region" description="Polar residues" evidence="7">
    <location>
        <begin position="515"/>
        <end position="528"/>
    </location>
</feature>
<feature type="compositionally biased region" description="Polar residues" evidence="7">
    <location>
        <begin position="556"/>
        <end position="593"/>
    </location>
</feature>
<dbReference type="PROSITE" id="PS51511">
    <property type="entry name" value="FIP_RBD"/>
    <property type="match status" value="1"/>
</dbReference>
<keyword evidence="8" id="KW-0812">Transmembrane</keyword>
<evidence type="ECO:0000256" key="7">
    <source>
        <dbReference type="SAM" id="MobiDB-lite"/>
    </source>
</evidence>
<dbReference type="CDD" id="cd08682">
    <property type="entry name" value="C2_Rab11-FIP_classI"/>
    <property type="match status" value="1"/>
</dbReference>
<keyword evidence="8" id="KW-0472">Membrane</keyword>
<dbReference type="InterPro" id="IPR037789">
    <property type="entry name" value="FIP_classI"/>
</dbReference>
<dbReference type="InterPro" id="IPR019018">
    <property type="entry name" value="Rab-bd_FIP-RBD"/>
</dbReference>
<keyword evidence="2" id="KW-0813">Transport</keyword>
<name>A0A4U5VAF4_COLLU</name>
<evidence type="ECO:0000256" key="1">
    <source>
        <dbReference type="ARBA" id="ARBA00004172"/>
    </source>
</evidence>
<dbReference type="PANTHER" id="PTHR15746:SF25">
    <property type="entry name" value="CALPONIN HOMOLOGY DOMAIN-CONTAINING PROTEIN DDB_G0272472 ISOFORM X1"/>
    <property type="match status" value="1"/>
</dbReference>
<feature type="compositionally biased region" description="Polar residues" evidence="7">
    <location>
        <begin position="1330"/>
        <end position="1356"/>
    </location>
</feature>
<dbReference type="InterPro" id="IPR045252">
    <property type="entry name" value="LPCAT1-like"/>
</dbReference>
<feature type="transmembrane region" description="Helical" evidence="8">
    <location>
        <begin position="109"/>
        <end position="127"/>
    </location>
</feature>
<keyword evidence="11" id="KW-0808">Transferase</keyword>
<gene>
    <name evidence="11" type="ORF">D9C73_018721</name>
</gene>
<evidence type="ECO:0000259" key="9">
    <source>
        <dbReference type="PROSITE" id="PS50004"/>
    </source>
</evidence>
<dbReference type="GO" id="GO:0045055">
    <property type="term" value="P:regulated exocytosis"/>
    <property type="evidence" value="ECO:0007669"/>
    <property type="project" value="TreeGrafter"/>
</dbReference>
<dbReference type="InterPro" id="IPR002123">
    <property type="entry name" value="Plipid/glycerol_acylTrfase"/>
</dbReference>
<feature type="compositionally biased region" description="Basic residues" evidence="7">
    <location>
        <begin position="598"/>
        <end position="608"/>
    </location>
</feature>
<dbReference type="InterPro" id="IPR035892">
    <property type="entry name" value="C2_domain_sf"/>
</dbReference>
<evidence type="ECO:0000256" key="8">
    <source>
        <dbReference type="SAM" id="Phobius"/>
    </source>
</evidence>
<evidence type="ECO:0000256" key="5">
    <source>
        <dbReference type="ARBA" id="ARBA00022927"/>
    </source>
</evidence>
<evidence type="ECO:0000313" key="12">
    <source>
        <dbReference type="Proteomes" id="UP000298787"/>
    </source>
</evidence>
<feature type="compositionally biased region" description="Polar residues" evidence="7">
    <location>
        <begin position="645"/>
        <end position="661"/>
    </location>
</feature>
<evidence type="ECO:0000259" key="10">
    <source>
        <dbReference type="PROSITE" id="PS51511"/>
    </source>
</evidence>
<organism evidence="11 12">
    <name type="scientific">Collichthys lucidus</name>
    <name type="common">Big head croaker</name>
    <name type="synonym">Sciaena lucida</name>
    <dbReference type="NCBI Taxonomy" id="240159"/>
    <lineage>
        <taxon>Eukaryota</taxon>
        <taxon>Metazoa</taxon>
        <taxon>Chordata</taxon>
        <taxon>Craniata</taxon>
        <taxon>Vertebrata</taxon>
        <taxon>Euteleostomi</taxon>
        <taxon>Actinopterygii</taxon>
        <taxon>Neopterygii</taxon>
        <taxon>Teleostei</taxon>
        <taxon>Neoteleostei</taxon>
        <taxon>Acanthomorphata</taxon>
        <taxon>Eupercaria</taxon>
        <taxon>Sciaenidae</taxon>
        <taxon>Collichthys</taxon>
    </lineage>
</organism>
<keyword evidence="3" id="KW-0597">Phosphoprotein</keyword>
<dbReference type="SMART" id="SM00563">
    <property type="entry name" value="PlsC"/>
    <property type="match status" value="1"/>
</dbReference>
<feature type="compositionally biased region" description="Basic and acidic residues" evidence="7">
    <location>
        <begin position="1283"/>
        <end position="1296"/>
    </location>
</feature>
<protein>
    <submittedName>
        <fullName evidence="11">Glycerol-3-phosphate acyltransferase 4</fullName>
    </submittedName>
</protein>
<evidence type="ECO:0000256" key="4">
    <source>
        <dbReference type="ARBA" id="ARBA00022753"/>
    </source>
</evidence>
<feature type="compositionally biased region" description="Basic and acidic residues" evidence="7">
    <location>
        <begin position="1258"/>
        <end position="1274"/>
    </location>
</feature>
<dbReference type="Pfam" id="PF00168">
    <property type="entry name" value="C2"/>
    <property type="match status" value="1"/>
</dbReference>
<evidence type="ECO:0000256" key="2">
    <source>
        <dbReference type="ARBA" id="ARBA00022448"/>
    </source>
</evidence>
<feature type="compositionally biased region" description="Polar residues" evidence="7">
    <location>
        <begin position="1236"/>
        <end position="1248"/>
    </location>
</feature>
<comment type="subcellular location">
    <subcellularLocation>
        <location evidence="1">Recycling endosome</location>
    </subcellularLocation>
</comment>
<dbReference type="CDD" id="cd22249">
    <property type="entry name" value="UDM1_RNF168_RNF169-like"/>
    <property type="match status" value="1"/>
</dbReference>
<dbReference type="Pfam" id="PF01553">
    <property type="entry name" value="Acyltransferase"/>
    <property type="match status" value="1"/>
</dbReference>
<keyword evidence="5" id="KW-0653">Protein transport</keyword>
<dbReference type="InterPro" id="IPR037245">
    <property type="entry name" value="FIP-RBD_C_sf"/>
</dbReference>
<sequence>MRTLLKIFEWATSRMEMGAKEKKEHLYKPYLSGIIAKDPPSSLQQEIQELRGLSSCLPSEPEFEMSDILYFCRRGVESIMDDEVTKCFTAQELESWNLLTRSNYNFRHISVRLTVLWGLGVLIRYGVLLPLRVTLAVTAISLLLVLTTLVGLLPNTELRFLLSQKVHLMCYRIFVRALTAIITYHNSENKPKNGGICVANHTTPIDVIILANDGCYSMVAQVHGGLMGMIQRAMVKSSPHIWFERSEVKDRHLVAKRLGDHVADKTKQPILIFPEGTCINNTSVMMFKKGSFEIGCTVYPVAIKYDPRFGDAFWNSSKFGIVNYLLRMMSSWAIVCSVWYLPPMNREVTVLQARGLRIKGKSGTNDAYAIMQVGKEKYQTSVAEKSVAPVWKEEATFDLPQPAGGGGGGGSSDRSTLHVHVLHRALVGPDKLLGQAVINLLQLSEDKTRNKSEWFKLLDKTGKADKDRGEVLVDIQFMRNNMTASMFDLSGAGKSRSRLGKLKDKVRGKKKESDTASTIVQPLTQVLTDSEEEGNDDVEVAAGKEEKKKKKKIKSLFSTKSNLQRNMSQSMSVLPAKNSTLSGSQSSGLNVDSSEGKKKFKFMMHKRSGSSDSKDSSSVHQKHGAAEQSNLCINGSHIYCEEPQSRTSRIGSNFSLASSGHGSMEDVPESSPPSVDSLRAVRQYSPWTEEEEETAEVESIKEDVSELREEEERIRMEEENRRKEEEMVRRRQEEEEEAARLAAEKRRLEEEQRRQREEEERAQEERRRQEEERKIAEEKRRLEEEERRIEEEKIRKEEEERIRREEEERRREEEERAKREEEERERLAEEKRRLQEQERRRVEEEEKRRKEERIRMEEERAQEQRRRQEEEERARRQEEEHKLEEEKRRLQEQERRRIEEEEKRQEEERIRMEEERAQEQRRRQEEEHKLEEEKRRLEEERRIKEENTRKEEEERIKREEERRRQEEEEMVRRQEDEEMRRLEEQERRQREEEERIKQEEEKARREQEEYEAMLEEKRKLEEEERKRLEAEEKIRKEEEARIRVEEEKRRKEHKERIKREEELKRLAEENMKLEEQERRRIEEEERQREEMIRKEEERRKEEEERARKEEEERARKEKEEEERLVEEKMRQEEQERRRLEEEERIRKEEQERIRMEEEKRRREEKRIIEKEEKMKREEEERIRKEEEARKLEEVKRDAEEQKKRANQTQTKSTVESQAELTSTNPFDENYEIPNSPAANVSTVQQRSQCAVPLVEGKASADEKDLISTQREKRLAPQPPGKTQAERQSQREQDGNTRHLAQINKQSKDKDVRTVSVHPQRSVQMIAPLSRSPTDAKNTKSLTQSSTTKGNETNVAKNSKRPAPSKPRSVEEGPSSKPKRALSSGGKISNERGSKTKQEPVVYGLNPFEDDEEENELAAKDDSKTNTGSVQMPQDADKDATSQAKIKSSKMAPAPPLPANKASSVTVPDNSIIQPCDLEHAQKTRAATAQSSVEKAGGKKDGPPVTSRRLQPVKPLNPSGQQSASVVRGETDNKSTEILGEVQEDRKVNNTELKGPYSQLTREELISLVLKQENQMTDRDKKISQLEQYIDNLLVRVMEEKPSILMSMNSLK</sequence>
<feature type="region of interest" description="Disordered" evidence="7">
    <location>
        <begin position="1045"/>
        <end position="1554"/>
    </location>
</feature>
<dbReference type="GO" id="GO:0031267">
    <property type="term" value="F:small GTPase binding"/>
    <property type="evidence" value="ECO:0007669"/>
    <property type="project" value="InterPro"/>
</dbReference>
<dbReference type="PROSITE" id="PS50004">
    <property type="entry name" value="C2"/>
    <property type="match status" value="1"/>
</dbReference>
<keyword evidence="8" id="KW-1133">Transmembrane helix</keyword>
<feature type="compositionally biased region" description="Basic and acidic residues" evidence="7">
    <location>
        <begin position="1388"/>
        <end position="1397"/>
    </location>
</feature>
<feature type="domain" description="C2" evidence="9">
    <location>
        <begin position="330"/>
        <end position="455"/>
    </location>
</feature>
<feature type="compositionally biased region" description="Basic residues" evidence="7">
    <location>
        <begin position="495"/>
        <end position="510"/>
    </location>
</feature>
<reference evidence="11 12" key="1">
    <citation type="submission" date="2019-01" db="EMBL/GenBank/DDBJ databases">
        <title>Genome Assembly of Collichthys lucidus.</title>
        <authorList>
            <person name="Cai M."/>
            <person name="Xiao S."/>
        </authorList>
    </citation>
    <scope>NUCLEOTIDE SEQUENCE [LARGE SCALE GENOMIC DNA]</scope>
    <source>
        <strain evidence="11">JT15FE1705JMU</strain>
        <tissue evidence="11">Muscle</tissue>
    </source>
</reference>
<dbReference type="SUPFAM" id="SSF49562">
    <property type="entry name" value="C2 domain (Calcium/lipid-binding domain, CaLB)"/>
    <property type="match status" value="1"/>
</dbReference>
<feature type="transmembrane region" description="Helical" evidence="8">
    <location>
        <begin position="324"/>
        <end position="342"/>
    </location>
</feature>
<feature type="transmembrane region" description="Helical" evidence="8">
    <location>
        <begin position="133"/>
        <end position="153"/>
    </location>
</feature>
<keyword evidence="12" id="KW-1185">Reference proteome</keyword>
<proteinExistence type="predicted"/>
<feature type="compositionally biased region" description="Basic and acidic residues" evidence="7">
    <location>
        <begin position="1125"/>
        <end position="1203"/>
    </location>
</feature>
<dbReference type="GO" id="GO:0008374">
    <property type="term" value="F:O-acyltransferase activity"/>
    <property type="evidence" value="ECO:0007669"/>
    <property type="project" value="InterPro"/>
</dbReference>
<feature type="region of interest" description="Disordered" evidence="7">
    <location>
        <begin position="493"/>
        <end position="628"/>
    </location>
</feature>
<feature type="compositionally biased region" description="Acidic residues" evidence="7">
    <location>
        <begin position="529"/>
        <end position="539"/>
    </location>
</feature>
<dbReference type="SUPFAM" id="SSF69593">
    <property type="entry name" value="Glycerol-3-phosphate (1)-acyltransferase"/>
    <property type="match status" value="1"/>
</dbReference>
<feature type="compositionally biased region" description="Basic and acidic residues" evidence="7">
    <location>
        <begin position="1045"/>
        <end position="1118"/>
    </location>
</feature>
<feature type="region of interest" description="Disordered" evidence="7">
    <location>
        <begin position="644"/>
        <end position="1028"/>
    </location>
</feature>
<evidence type="ECO:0000313" key="11">
    <source>
        <dbReference type="EMBL" id="TKS84511.1"/>
    </source>
</evidence>
<dbReference type="CDD" id="cd07991">
    <property type="entry name" value="LPLAT_LPCAT1-like"/>
    <property type="match status" value="1"/>
</dbReference>
<keyword evidence="11" id="KW-0012">Acyltransferase</keyword>
<feature type="compositionally biased region" description="Basic and acidic residues" evidence="7">
    <location>
        <begin position="1014"/>
        <end position="1028"/>
    </location>
</feature>
<dbReference type="SUPFAM" id="SSF144270">
    <property type="entry name" value="Eferin C-derminal domain-like"/>
    <property type="match status" value="1"/>
</dbReference>
<comment type="pathway">
    <text evidence="6">Phospholipid metabolism.</text>
</comment>
<feature type="compositionally biased region" description="Polar residues" evidence="7">
    <location>
        <begin position="1460"/>
        <end position="1472"/>
    </location>
</feature>
<feature type="domain" description="FIP-RBD" evidence="10">
    <location>
        <begin position="1545"/>
        <end position="1607"/>
    </location>
</feature>
<dbReference type="GO" id="GO:0015031">
    <property type="term" value="P:protein transport"/>
    <property type="evidence" value="ECO:0007669"/>
    <property type="project" value="UniProtKB-KW"/>
</dbReference>
<evidence type="ECO:0000256" key="6">
    <source>
        <dbReference type="ARBA" id="ARBA00025707"/>
    </source>
</evidence>
<keyword evidence="4" id="KW-0967">Endosome</keyword>
<dbReference type="PANTHER" id="PTHR15746">
    <property type="entry name" value="RAB11-RELATED"/>
    <property type="match status" value="1"/>
</dbReference>
<dbReference type="SMART" id="SM00239">
    <property type="entry name" value="C2"/>
    <property type="match status" value="1"/>
</dbReference>
<feature type="compositionally biased region" description="Polar residues" evidence="7">
    <location>
        <begin position="1206"/>
        <end position="1226"/>
    </location>
</feature>
<evidence type="ECO:0000256" key="3">
    <source>
        <dbReference type="ARBA" id="ARBA00022553"/>
    </source>
</evidence>
<dbReference type="Gene3D" id="2.60.40.150">
    <property type="entry name" value="C2 domain"/>
    <property type="match status" value="1"/>
</dbReference>
<dbReference type="EMBL" id="CM014093">
    <property type="protein sequence ID" value="TKS84511.1"/>
    <property type="molecule type" value="Genomic_DNA"/>
</dbReference>
<dbReference type="STRING" id="240159.A0A4U5VAF4"/>